<evidence type="ECO:0000313" key="5">
    <source>
        <dbReference type="EMBL" id="MBE0383928.1"/>
    </source>
</evidence>
<evidence type="ECO:0000259" key="4">
    <source>
        <dbReference type="Pfam" id="PF00135"/>
    </source>
</evidence>
<dbReference type="Proteomes" id="UP000238288">
    <property type="component" value="Chromosome PCAR9a"/>
</dbReference>
<keyword evidence="8" id="KW-1185">Reference proteome</keyword>
<dbReference type="AlphaFoldDB" id="A0A2K4XAS6"/>
<gene>
    <name evidence="5" type="primary">pnbA</name>
    <name evidence="6" type="ORF">PCAR9_A30600</name>
    <name evidence="5" type="ORF">PCARR_a2257</name>
</gene>
<dbReference type="EC" id="3.1.1.-" evidence="3"/>
<feature type="domain" description="Carboxylesterase type B" evidence="4">
    <location>
        <begin position="7"/>
        <end position="491"/>
    </location>
</feature>
<evidence type="ECO:0000313" key="6">
    <source>
        <dbReference type="EMBL" id="SOU41420.1"/>
    </source>
</evidence>
<dbReference type="InterPro" id="IPR019826">
    <property type="entry name" value="Carboxylesterase_B_AS"/>
</dbReference>
<dbReference type="Gene3D" id="3.40.50.1820">
    <property type="entry name" value="alpha/beta hydrolase"/>
    <property type="match status" value="1"/>
</dbReference>
<evidence type="ECO:0000313" key="8">
    <source>
        <dbReference type="Proteomes" id="UP000615003"/>
    </source>
</evidence>
<dbReference type="OrthoDB" id="9775851at2"/>
<keyword evidence="2 3" id="KW-0378">Hydrolase</keyword>
<proteinExistence type="inferred from homology"/>
<dbReference type="Pfam" id="PF00135">
    <property type="entry name" value="COesterase"/>
    <property type="match status" value="1"/>
</dbReference>
<protein>
    <recommendedName>
        <fullName evidence="3">Carboxylic ester hydrolase</fullName>
        <ecNumber evidence="3">3.1.1.-</ecNumber>
    </recommendedName>
</protein>
<dbReference type="EMBL" id="LT965928">
    <property type="protein sequence ID" value="SOU41420.1"/>
    <property type="molecule type" value="Genomic_DNA"/>
</dbReference>
<dbReference type="InterPro" id="IPR002018">
    <property type="entry name" value="CarbesteraseB"/>
</dbReference>
<reference evidence="5 8" key="1">
    <citation type="submission" date="2015-06" db="EMBL/GenBank/DDBJ databases">
        <title>Genome sequence of Pseudoalteromonas carrageenovora.</title>
        <authorList>
            <person name="Xie B.-B."/>
            <person name="Rong J.-C."/>
            <person name="Qin Q.-L."/>
            <person name="Zhang Y.-Z."/>
        </authorList>
    </citation>
    <scope>NUCLEOTIDE SEQUENCE [LARGE SCALE GENOMIC DNA]</scope>
    <source>
        <strain evidence="5 8">IAM 12662</strain>
    </source>
</reference>
<sequence length="499" mass="54812">MSAIGTKRPINKFLGIPYAQAPIANLRWQKPKSATPWQGVLDATQYAPDCMQVPFMGDLAPLKGPLSEDCLYLNIWTPAQDAIRKRPVMVWIHGGGFVNGGSSAAIYSGQSFAESGVVFVSFNYRLGRFGFFAHPELSEQSKNTPVGNYGLMDQIAALKWVKNNITHFGGDPNNVTLFGESAGGRSVNVHMLSPQSEGFFHKVIVQSGGGRSDSTETVVYLNKKGTRGNLSAEDAGVQFAKSVGINTNDKEALAKLRALPAEKVLSGLNMMNANTPTYSGPMIDSSIVLTTDEVGFAQGQQKKIPLFIGSTDFEWGFLKDYNPQGAIAIATETLKSVNNRVQFTKAYLPFVLAKNGELNYPLLGSMIFGDKRFVEPARYIASKASMNDQPIWLYRFNYVPSQLKGKVDGAYHATEIPFVFNILEQNLSASQNDFKVASAMHTAWVRFAKYSDPSPKQGSAWPTYNAKDNRIIEFNENGSEVKQDPLANRLNEITNLISQ</sequence>
<evidence type="ECO:0000313" key="7">
    <source>
        <dbReference type="Proteomes" id="UP000238288"/>
    </source>
</evidence>
<dbReference type="GO" id="GO:0016787">
    <property type="term" value="F:hydrolase activity"/>
    <property type="evidence" value="ECO:0007669"/>
    <property type="project" value="UniProtKB-KW"/>
</dbReference>
<evidence type="ECO:0000256" key="3">
    <source>
        <dbReference type="RuleBase" id="RU361235"/>
    </source>
</evidence>
<dbReference type="PROSITE" id="PS00122">
    <property type="entry name" value="CARBOXYLESTERASE_B_1"/>
    <property type="match status" value="1"/>
</dbReference>
<dbReference type="EMBL" id="AQGW01000023">
    <property type="protein sequence ID" value="MBE0383928.1"/>
    <property type="molecule type" value="Genomic_DNA"/>
</dbReference>
<dbReference type="SUPFAM" id="SSF53474">
    <property type="entry name" value="alpha/beta-Hydrolases"/>
    <property type="match status" value="1"/>
</dbReference>
<reference evidence="6 7" key="2">
    <citation type="submission" date="2017-11" db="EMBL/GenBank/DDBJ databases">
        <authorList>
            <person name="Han C.G."/>
        </authorList>
    </citation>
    <scope>NUCLEOTIDE SEQUENCE [LARGE SCALE GENOMIC DNA]</scope>
    <source>
        <strain evidence="7">ATCC 43555</strain>
        <strain evidence="6">ATCC43555</strain>
    </source>
</reference>
<evidence type="ECO:0000256" key="2">
    <source>
        <dbReference type="ARBA" id="ARBA00022801"/>
    </source>
</evidence>
<dbReference type="Proteomes" id="UP000615003">
    <property type="component" value="Unassembled WGS sequence"/>
</dbReference>
<accession>A0A2K4XAS6</accession>
<name>A0A2K4XAS6_PSEVC</name>
<comment type="similarity">
    <text evidence="1 3">Belongs to the type-B carboxylesterase/lipase family.</text>
</comment>
<dbReference type="InterPro" id="IPR019819">
    <property type="entry name" value="Carboxylesterase_B_CS"/>
</dbReference>
<organism evidence="6 7">
    <name type="scientific">Pseudoalteromonas carrageenovora IAM 12662</name>
    <dbReference type="NCBI Taxonomy" id="1314868"/>
    <lineage>
        <taxon>Bacteria</taxon>
        <taxon>Pseudomonadati</taxon>
        <taxon>Pseudomonadota</taxon>
        <taxon>Gammaproteobacteria</taxon>
        <taxon>Alteromonadales</taxon>
        <taxon>Pseudoalteromonadaceae</taxon>
        <taxon>Pseudoalteromonas</taxon>
    </lineage>
</organism>
<dbReference type="PROSITE" id="PS00941">
    <property type="entry name" value="CARBOXYLESTERASE_B_2"/>
    <property type="match status" value="1"/>
</dbReference>
<dbReference type="InterPro" id="IPR029058">
    <property type="entry name" value="AB_hydrolase_fold"/>
</dbReference>
<evidence type="ECO:0000256" key="1">
    <source>
        <dbReference type="ARBA" id="ARBA00005964"/>
    </source>
</evidence>
<dbReference type="PANTHER" id="PTHR11559">
    <property type="entry name" value="CARBOXYLESTERASE"/>
    <property type="match status" value="1"/>
</dbReference>
<dbReference type="InterPro" id="IPR050309">
    <property type="entry name" value="Type-B_Carboxylest/Lipase"/>
</dbReference>